<evidence type="ECO:0000256" key="2">
    <source>
        <dbReference type="ARBA" id="ARBA00012438"/>
    </source>
</evidence>
<dbReference type="Proteomes" id="UP000824134">
    <property type="component" value="Unassembled WGS sequence"/>
</dbReference>
<dbReference type="GO" id="GO:0016020">
    <property type="term" value="C:membrane"/>
    <property type="evidence" value="ECO:0007669"/>
    <property type="project" value="InterPro"/>
</dbReference>
<dbReference type="CDD" id="cd16917">
    <property type="entry name" value="HATPase_UhpB-NarQ-NarX-like"/>
    <property type="match status" value="1"/>
</dbReference>
<evidence type="ECO:0000313" key="13">
    <source>
        <dbReference type="Proteomes" id="UP000824134"/>
    </source>
</evidence>
<dbReference type="PANTHER" id="PTHR24421:SF10">
    <property type="entry name" value="NITRATE_NITRITE SENSOR PROTEIN NARQ"/>
    <property type="match status" value="1"/>
</dbReference>
<gene>
    <name evidence="12" type="ORF">H9821_02010</name>
</gene>
<sequence>MDTLQIELAAAQRRKKLVNAIAVALGQILTLLITLTYGLSMGEGTWALIYILTWLVATSSLYFRYSRPILVLVLVVVCLLVTIPAQYPAVGSWWAAPVMVYHLVRYFSRPVRIGTFVAALLASVIGGFVFARAFLVYNPTALEFNITALTAAFICAAIVTIAWFFGDSRRLRENRHRALLERNRQLEHEREQERALAVLDERARIAREMHDIVAHSLSVIIAQADGARYAATDQQPGSGAGASAQNEPVELAALGTISQAARSSLQQMRTLLGVLRTDEGTTVEPLPALHNVPQLIEQTQKLGIPVRFSTVSGVEEKLPQGADLTIYRIVQEALTNVAKHCPGTPLVTVTISEGKQTLDIDITNLPQAEPTQPLPGARRGLLGMRERVDMYHGTLHYGRLADGSFRVFAQIPFVP</sequence>
<dbReference type="EC" id="2.7.13.3" evidence="2"/>
<dbReference type="Pfam" id="PF07730">
    <property type="entry name" value="HisKA_3"/>
    <property type="match status" value="1"/>
</dbReference>
<evidence type="ECO:0000259" key="10">
    <source>
        <dbReference type="Pfam" id="PF07730"/>
    </source>
</evidence>
<dbReference type="SUPFAM" id="SSF55874">
    <property type="entry name" value="ATPase domain of HSP90 chaperone/DNA topoisomerase II/histidine kinase"/>
    <property type="match status" value="1"/>
</dbReference>
<keyword evidence="9" id="KW-0812">Transmembrane</keyword>
<proteinExistence type="predicted"/>
<feature type="transmembrane region" description="Helical" evidence="9">
    <location>
        <begin position="69"/>
        <end position="85"/>
    </location>
</feature>
<feature type="transmembrane region" description="Helical" evidence="9">
    <location>
        <begin position="17"/>
        <end position="39"/>
    </location>
</feature>
<dbReference type="Gene3D" id="1.20.5.1930">
    <property type="match status" value="1"/>
</dbReference>
<keyword evidence="4" id="KW-0808">Transferase</keyword>
<dbReference type="GO" id="GO:0005524">
    <property type="term" value="F:ATP binding"/>
    <property type="evidence" value="ECO:0007669"/>
    <property type="project" value="UniProtKB-KW"/>
</dbReference>
<keyword evidence="6 12" id="KW-0418">Kinase</keyword>
<dbReference type="InterPro" id="IPR055558">
    <property type="entry name" value="DUF7134"/>
</dbReference>
<comment type="caution">
    <text evidence="12">The sequence shown here is derived from an EMBL/GenBank/DDBJ whole genome shotgun (WGS) entry which is preliminary data.</text>
</comment>
<keyword evidence="9" id="KW-0472">Membrane</keyword>
<accession>A0A9D2CQQ8</accession>
<feature type="transmembrane region" description="Helical" evidence="9">
    <location>
        <begin position="45"/>
        <end position="62"/>
    </location>
</feature>
<dbReference type="EMBL" id="DXCN01000020">
    <property type="protein sequence ID" value="HIY94428.1"/>
    <property type="molecule type" value="Genomic_DNA"/>
</dbReference>
<dbReference type="Pfam" id="PF23539">
    <property type="entry name" value="DUF7134"/>
    <property type="match status" value="1"/>
</dbReference>
<dbReference type="GO" id="GO:0000155">
    <property type="term" value="F:phosphorelay sensor kinase activity"/>
    <property type="evidence" value="ECO:0007669"/>
    <property type="project" value="InterPro"/>
</dbReference>
<feature type="transmembrane region" description="Helical" evidence="9">
    <location>
        <begin position="115"/>
        <end position="134"/>
    </location>
</feature>
<comment type="catalytic activity">
    <reaction evidence="1">
        <text>ATP + protein L-histidine = ADP + protein N-phospho-L-histidine.</text>
        <dbReference type="EC" id="2.7.13.3"/>
    </reaction>
</comment>
<name>A0A9D2CQQ8_9MICC</name>
<dbReference type="GO" id="GO:0046983">
    <property type="term" value="F:protein dimerization activity"/>
    <property type="evidence" value="ECO:0007669"/>
    <property type="project" value="InterPro"/>
</dbReference>
<evidence type="ECO:0000256" key="7">
    <source>
        <dbReference type="ARBA" id="ARBA00022840"/>
    </source>
</evidence>
<dbReference type="InterPro" id="IPR011712">
    <property type="entry name" value="Sig_transdc_His_kin_sub3_dim/P"/>
</dbReference>
<protein>
    <recommendedName>
        <fullName evidence="2">histidine kinase</fullName>
        <ecNumber evidence="2">2.7.13.3</ecNumber>
    </recommendedName>
</protein>
<keyword evidence="5" id="KW-0547">Nucleotide-binding</keyword>
<keyword evidence="7" id="KW-0067">ATP-binding</keyword>
<dbReference type="PANTHER" id="PTHR24421">
    <property type="entry name" value="NITRATE/NITRITE SENSOR PROTEIN NARX-RELATED"/>
    <property type="match status" value="1"/>
</dbReference>
<dbReference type="Gene3D" id="3.30.565.10">
    <property type="entry name" value="Histidine kinase-like ATPase, C-terminal domain"/>
    <property type="match status" value="1"/>
</dbReference>
<keyword evidence="8" id="KW-0902">Two-component regulatory system</keyword>
<reference evidence="12" key="2">
    <citation type="submission" date="2021-04" db="EMBL/GenBank/DDBJ databases">
        <authorList>
            <person name="Gilroy R."/>
        </authorList>
    </citation>
    <scope>NUCLEOTIDE SEQUENCE</scope>
    <source>
        <strain evidence="12">ChiHjej12B11-9195</strain>
    </source>
</reference>
<keyword evidence="9" id="KW-1133">Transmembrane helix</keyword>
<evidence type="ECO:0000256" key="5">
    <source>
        <dbReference type="ARBA" id="ARBA00022741"/>
    </source>
</evidence>
<dbReference type="InterPro" id="IPR036890">
    <property type="entry name" value="HATPase_C_sf"/>
</dbReference>
<keyword evidence="3" id="KW-0597">Phosphoprotein</keyword>
<evidence type="ECO:0000256" key="6">
    <source>
        <dbReference type="ARBA" id="ARBA00022777"/>
    </source>
</evidence>
<evidence type="ECO:0000256" key="9">
    <source>
        <dbReference type="SAM" id="Phobius"/>
    </source>
</evidence>
<organism evidence="12 13">
    <name type="scientific">Candidatus Rothia avicola</name>
    <dbReference type="NCBI Taxonomy" id="2840478"/>
    <lineage>
        <taxon>Bacteria</taxon>
        <taxon>Bacillati</taxon>
        <taxon>Actinomycetota</taxon>
        <taxon>Actinomycetes</taxon>
        <taxon>Micrococcales</taxon>
        <taxon>Micrococcaceae</taxon>
        <taxon>Rothia</taxon>
    </lineage>
</organism>
<evidence type="ECO:0000313" key="12">
    <source>
        <dbReference type="EMBL" id="HIY94428.1"/>
    </source>
</evidence>
<evidence type="ECO:0000256" key="1">
    <source>
        <dbReference type="ARBA" id="ARBA00000085"/>
    </source>
</evidence>
<feature type="domain" description="Signal transduction histidine kinase subgroup 3 dimerisation and phosphoacceptor" evidence="10">
    <location>
        <begin position="201"/>
        <end position="278"/>
    </location>
</feature>
<feature type="transmembrane region" description="Helical" evidence="9">
    <location>
        <begin position="146"/>
        <end position="166"/>
    </location>
</feature>
<evidence type="ECO:0000259" key="11">
    <source>
        <dbReference type="Pfam" id="PF23539"/>
    </source>
</evidence>
<reference evidence="12" key="1">
    <citation type="journal article" date="2021" name="PeerJ">
        <title>Extensive microbial diversity within the chicken gut microbiome revealed by metagenomics and culture.</title>
        <authorList>
            <person name="Gilroy R."/>
            <person name="Ravi A."/>
            <person name="Getino M."/>
            <person name="Pursley I."/>
            <person name="Horton D.L."/>
            <person name="Alikhan N.F."/>
            <person name="Baker D."/>
            <person name="Gharbi K."/>
            <person name="Hall N."/>
            <person name="Watson M."/>
            <person name="Adriaenssens E.M."/>
            <person name="Foster-Nyarko E."/>
            <person name="Jarju S."/>
            <person name="Secka A."/>
            <person name="Antonio M."/>
            <person name="Oren A."/>
            <person name="Chaudhuri R.R."/>
            <person name="La Ragione R."/>
            <person name="Hildebrand F."/>
            <person name="Pallen M.J."/>
        </authorList>
    </citation>
    <scope>NUCLEOTIDE SEQUENCE</scope>
    <source>
        <strain evidence="12">ChiHjej12B11-9195</strain>
    </source>
</reference>
<evidence type="ECO:0000256" key="4">
    <source>
        <dbReference type="ARBA" id="ARBA00022679"/>
    </source>
</evidence>
<dbReference type="InterPro" id="IPR050482">
    <property type="entry name" value="Sensor_HK_TwoCompSys"/>
</dbReference>
<feature type="domain" description="DUF7134" evidence="11">
    <location>
        <begin position="12"/>
        <end position="172"/>
    </location>
</feature>
<evidence type="ECO:0000256" key="8">
    <source>
        <dbReference type="ARBA" id="ARBA00023012"/>
    </source>
</evidence>
<dbReference type="AlphaFoldDB" id="A0A9D2CQQ8"/>
<evidence type="ECO:0000256" key="3">
    <source>
        <dbReference type="ARBA" id="ARBA00022553"/>
    </source>
</evidence>